<evidence type="ECO:0000313" key="2">
    <source>
        <dbReference type="Proteomes" id="UP001059617"/>
    </source>
</evidence>
<organism evidence="1 2">
    <name type="scientific">Dactylosporangium fulvum</name>
    <dbReference type="NCBI Taxonomy" id="53359"/>
    <lineage>
        <taxon>Bacteria</taxon>
        <taxon>Bacillati</taxon>
        <taxon>Actinomycetota</taxon>
        <taxon>Actinomycetes</taxon>
        <taxon>Micromonosporales</taxon>
        <taxon>Micromonosporaceae</taxon>
        <taxon>Dactylosporangium</taxon>
    </lineage>
</organism>
<evidence type="ECO:0000313" key="1">
    <source>
        <dbReference type="EMBL" id="UWP85948.1"/>
    </source>
</evidence>
<keyword evidence="2" id="KW-1185">Reference proteome</keyword>
<sequence>MNTVARIPAIVNQAGRRVPAGEVAYFIHNIARPAVVEITTGKFQPIEVLADGLTTALIVGEEWVSPFGNLTTRVQEDGGHDWLFITVDGRGNADCEVQVLASEVMSYLADVFLSVCRAEDAKLRVEEMRRVPDRDVEPLVRPRRDGEDA</sequence>
<proteinExistence type="predicted"/>
<reference evidence="1" key="1">
    <citation type="submission" date="2021-04" db="EMBL/GenBank/DDBJ databases">
        <authorList>
            <person name="Hartkoorn R.C."/>
            <person name="Beaudoing E."/>
            <person name="Hot D."/>
        </authorList>
    </citation>
    <scope>NUCLEOTIDE SEQUENCE</scope>
    <source>
        <strain evidence="1">NRRL B-16292</strain>
    </source>
</reference>
<reference evidence="1" key="2">
    <citation type="submission" date="2022-09" db="EMBL/GenBank/DDBJ databases">
        <title>Biosynthetic gene clusters of Dactylosporangioum fulvum.</title>
        <authorList>
            <person name="Caradec T."/>
        </authorList>
    </citation>
    <scope>NUCLEOTIDE SEQUENCE</scope>
    <source>
        <strain evidence="1">NRRL B-16292</strain>
    </source>
</reference>
<dbReference type="Proteomes" id="UP001059617">
    <property type="component" value="Chromosome"/>
</dbReference>
<accession>A0ABY5WB85</accession>
<dbReference type="EMBL" id="CP073720">
    <property type="protein sequence ID" value="UWP85948.1"/>
    <property type="molecule type" value="Genomic_DNA"/>
</dbReference>
<protein>
    <submittedName>
        <fullName evidence="1">Uncharacterized protein</fullName>
    </submittedName>
</protein>
<name>A0ABY5WB85_9ACTN</name>
<dbReference type="RefSeq" id="WP_259864376.1">
    <property type="nucleotide sequence ID" value="NZ_BAAAST010000036.1"/>
</dbReference>
<gene>
    <name evidence="1" type="ORF">Dfulv_17515</name>
</gene>